<dbReference type="VEuPathDB" id="TriTrypDB:TCDM_07251"/>
<dbReference type="PROSITE" id="PS51547">
    <property type="entry name" value="C2_PI3K"/>
    <property type="match status" value="1"/>
</dbReference>
<dbReference type="VEuPathDB" id="TriTrypDB:ECC02_004144"/>
<keyword evidence="4" id="KW-0418">Kinase</keyword>
<dbReference type="InterPro" id="IPR002420">
    <property type="entry name" value="PI3K-type_C2_dom"/>
</dbReference>
<dbReference type="VEuPathDB" id="TriTrypDB:C3747_42g193"/>
<dbReference type="VEuPathDB" id="TriTrypDB:TcBrA4_0010750"/>
<keyword evidence="4" id="KW-0808">Transferase</keyword>
<dbReference type="VEuPathDB" id="TriTrypDB:Tc_MARK_165"/>
<comment type="similarity">
    <text evidence="1">Belongs to the PI3/PI4-kinase family.</text>
</comment>
<dbReference type="Gene3D" id="2.60.40.150">
    <property type="entry name" value="C2 domain"/>
    <property type="match status" value="1"/>
</dbReference>
<protein>
    <submittedName>
        <fullName evidence="4">Putative phosphatidylinositol 3-kinase</fullName>
    </submittedName>
</protein>
<dbReference type="VEuPathDB" id="TriTrypDB:C4B63_32g240"/>
<dbReference type="Pfam" id="PF00792">
    <property type="entry name" value="PI3K_C2"/>
    <property type="match status" value="1"/>
</dbReference>
<dbReference type="VEuPathDB" id="TriTrypDB:TcG_05533"/>
<feature type="region of interest" description="Disordered" evidence="2">
    <location>
        <begin position="62"/>
        <end position="81"/>
    </location>
</feature>
<evidence type="ECO:0000259" key="3">
    <source>
        <dbReference type="PROSITE" id="PS51547"/>
    </source>
</evidence>
<dbReference type="Proteomes" id="UP000246121">
    <property type="component" value="Unassembled WGS sequence"/>
</dbReference>
<dbReference type="VEuPathDB" id="TriTrypDB:TcYC6_0083660"/>
<evidence type="ECO:0000256" key="1">
    <source>
        <dbReference type="PROSITE-ProRule" id="PRU00880"/>
    </source>
</evidence>
<evidence type="ECO:0000256" key="2">
    <source>
        <dbReference type="SAM" id="MobiDB-lite"/>
    </source>
</evidence>
<gene>
    <name evidence="4" type="ORF">C4B63_32g240</name>
</gene>
<dbReference type="VEuPathDB" id="TriTrypDB:TcCL_NonESM05517"/>
<dbReference type="VEuPathDB" id="TriTrypDB:TcCLB.511903.160"/>
<comment type="caution">
    <text evidence="4">The sequence shown here is derived from an EMBL/GenBank/DDBJ whole genome shotgun (WGS) entry which is preliminary data.</text>
</comment>
<dbReference type="InterPro" id="IPR035892">
    <property type="entry name" value="C2_domain_sf"/>
</dbReference>
<dbReference type="VEuPathDB" id="TriTrypDB:TCSYLVIO_001303"/>
<feature type="compositionally biased region" description="Basic and acidic residues" evidence="2">
    <location>
        <begin position="64"/>
        <end position="81"/>
    </location>
</feature>
<dbReference type="SUPFAM" id="SSF49562">
    <property type="entry name" value="C2 domain (Calcium/lipid-binding domain, CaLB)"/>
    <property type="match status" value="1"/>
</dbReference>
<dbReference type="GO" id="GO:0016301">
    <property type="term" value="F:kinase activity"/>
    <property type="evidence" value="ECO:0007669"/>
    <property type="project" value="UniProtKB-KW"/>
</dbReference>
<reference evidence="4 5" key="1">
    <citation type="journal article" date="2018" name="Microb. Genom.">
        <title>Expanding an expanded genome: long-read sequencing of Trypanosoma cruzi.</title>
        <authorList>
            <person name="Berna L."/>
            <person name="Rodriguez M."/>
            <person name="Chiribao M.L."/>
            <person name="Parodi-Talice A."/>
            <person name="Pita S."/>
            <person name="Rijo G."/>
            <person name="Alvarez-Valin F."/>
            <person name="Robello C."/>
        </authorList>
    </citation>
    <scope>NUCLEOTIDE SEQUENCE [LARGE SCALE GENOMIC DNA]</scope>
    <source>
        <strain evidence="4 5">Dm28c</strain>
    </source>
</reference>
<proteinExistence type="inferred from homology"/>
<dbReference type="EMBL" id="PRFA01000032">
    <property type="protein sequence ID" value="PWU93297.1"/>
    <property type="molecule type" value="Genomic_DNA"/>
</dbReference>
<evidence type="ECO:0000313" key="4">
    <source>
        <dbReference type="EMBL" id="PWU93297.1"/>
    </source>
</evidence>
<feature type="domain" description="C2 PI3K-type" evidence="3">
    <location>
        <begin position="77"/>
        <end position="268"/>
    </location>
</feature>
<organism evidence="4 5">
    <name type="scientific">Trypanosoma cruzi</name>
    <dbReference type="NCBI Taxonomy" id="5693"/>
    <lineage>
        <taxon>Eukaryota</taxon>
        <taxon>Discoba</taxon>
        <taxon>Euglenozoa</taxon>
        <taxon>Kinetoplastea</taxon>
        <taxon>Metakinetoplastina</taxon>
        <taxon>Trypanosomatida</taxon>
        <taxon>Trypanosomatidae</taxon>
        <taxon>Trypanosoma</taxon>
        <taxon>Schizotrypanum</taxon>
    </lineage>
</organism>
<dbReference type="AlphaFoldDB" id="A0A2V2V9W5"/>
<sequence>MATNEGNVVQALQEQKHYDAFHWVLPSSEFIAANDITDYFMIYLRAIGGWCMRRDAYNYEDEEKGGRGRETLEEEDGKINMDMDPIGETQKQNDCGGVETLFVTLQMLHMEQPVTPVLQSSHTRGDACIFDEWVIFPISVRDMPLDAVVRCCVYSRHGLVGCTSFIPLQQVEGSRQDHGVTKFTLKALQVHKKRKRRGGSCSRGIFTMVFCSRCRGWTKLSRGVLRRCGKCRSMRTAHGLPQGMHHQRSHCCFRKCAVASRSSYFLCR</sequence>
<name>A0A2V2V9W5_TRYCR</name>
<dbReference type="VEuPathDB" id="TriTrypDB:TcCLB.511067.4"/>
<dbReference type="VEuPathDB" id="TriTrypDB:BCY84_05035"/>
<evidence type="ECO:0000313" key="5">
    <source>
        <dbReference type="Proteomes" id="UP000246121"/>
    </source>
</evidence>
<accession>A0A2V2V9W5</accession>